<reference evidence="1 2" key="1">
    <citation type="journal article" date="2016" name="Nat. Commun.">
        <title>Thousands of microbial genomes shed light on interconnected biogeochemical processes in an aquifer system.</title>
        <authorList>
            <person name="Anantharaman K."/>
            <person name="Brown C.T."/>
            <person name="Hug L.A."/>
            <person name="Sharon I."/>
            <person name="Castelle C.J."/>
            <person name="Probst A.J."/>
            <person name="Thomas B.C."/>
            <person name="Singh A."/>
            <person name="Wilkins M.J."/>
            <person name="Karaoz U."/>
            <person name="Brodie E.L."/>
            <person name="Williams K.H."/>
            <person name="Hubbard S.S."/>
            <person name="Banfield J.F."/>
        </authorList>
    </citation>
    <scope>NUCLEOTIDE SEQUENCE [LARGE SCALE GENOMIC DNA]</scope>
    <source>
        <strain evidence="2">RBG_16_55_9</strain>
    </source>
</reference>
<organism evidence="1 2">
    <name type="scientific">Fraserbacteria sp. (strain RBG_16_55_9)</name>
    <dbReference type="NCBI Taxonomy" id="1817864"/>
    <lineage>
        <taxon>Bacteria</taxon>
        <taxon>Candidatus Fraseribacteriota</taxon>
    </lineage>
</organism>
<dbReference type="STRING" id="1817864.A2Z21_04805"/>
<dbReference type="Gene3D" id="3.50.50.60">
    <property type="entry name" value="FAD/NAD(P)-binding domain"/>
    <property type="match status" value="2"/>
</dbReference>
<dbReference type="EMBL" id="MFGX01000040">
    <property type="protein sequence ID" value="OGF56182.1"/>
    <property type="molecule type" value="Genomic_DNA"/>
</dbReference>
<sequence>MSCLPLLWERAKASPRISYHGSTLITGIERAEEGLLLNLVAPEQRWTLRVDHAILAIGRVPELSFLAEGLRKRVEQLQAEGLLYLVGDVCHGIYRQTAIAVGDGIEAAMMIYQKLKEAK</sequence>
<protein>
    <recommendedName>
        <fullName evidence="3">FAD/NAD(P)-binding domain-containing protein</fullName>
    </recommendedName>
</protein>
<dbReference type="InterPro" id="IPR036188">
    <property type="entry name" value="FAD/NAD-bd_sf"/>
</dbReference>
<dbReference type="Proteomes" id="UP000179157">
    <property type="component" value="Unassembled WGS sequence"/>
</dbReference>
<evidence type="ECO:0000313" key="2">
    <source>
        <dbReference type="Proteomes" id="UP000179157"/>
    </source>
</evidence>
<gene>
    <name evidence="1" type="ORF">A2Z21_04805</name>
</gene>
<dbReference type="AlphaFoldDB" id="A0A1F5UYD0"/>
<evidence type="ECO:0008006" key="3">
    <source>
        <dbReference type="Google" id="ProtNLM"/>
    </source>
</evidence>
<evidence type="ECO:0000313" key="1">
    <source>
        <dbReference type="EMBL" id="OGF56182.1"/>
    </source>
</evidence>
<name>A0A1F5UYD0_FRAXR</name>
<comment type="caution">
    <text evidence="1">The sequence shown here is derived from an EMBL/GenBank/DDBJ whole genome shotgun (WGS) entry which is preliminary data.</text>
</comment>
<accession>A0A1F5UYD0</accession>
<dbReference type="SUPFAM" id="SSF51905">
    <property type="entry name" value="FAD/NAD(P)-binding domain"/>
    <property type="match status" value="1"/>
</dbReference>
<proteinExistence type="predicted"/>